<gene>
    <name evidence="1" type="ORF">KK060_21775</name>
</gene>
<reference evidence="1 2" key="1">
    <citation type="submission" date="2021-05" db="EMBL/GenBank/DDBJ databases">
        <title>A Polyphasic approach of four new species of the genus Ohtaekwangia: Ohtaekwangia histidinii sp. nov., Ohtaekwangia cretensis sp. nov., Ohtaekwangia indiensis sp. nov., Ohtaekwangia reichenbachii sp. nov. from diverse environment.</title>
        <authorList>
            <person name="Octaviana S."/>
        </authorList>
    </citation>
    <scope>NUCLEOTIDE SEQUENCE [LARGE SCALE GENOMIC DNA]</scope>
    <source>
        <strain evidence="1 2">PWU20</strain>
    </source>
</reference>
<keyword evidence="2" id="KW-1185">Reference proteome</keyword>
<dbReference type="EMBL" id="JAHESD010000074">
    <property type="protein sequence ID" value="MBT1705935.1"/>
    <property type="molecule type" value="Genomic_DNA"/>
</dbReference>
<sequence>MINHDLNRMVIYVKDIQRITGRTERYCRKIMGLIRNKFGKEKHQLVSVNEFCQFMGLPLDEVRKYLKA</sequence>
<dbReference type="Proteomes" id="UP000772618">
    <property type="component" value="Unassembled WGS sequence"/>
</dbReference>
<comment type="caution">
    <text evidence="1">The sequence shown here is derived from an EMBL/GenBank/DDBJ whole genome shotgun (WGS) entry which is preliminary data.</text>
</comment>
<evidence type="ECO:0000313" key="2">
    <source>
        <dbReference type="Proteomes" id="UP000772618"/>
    </source>
</evidence>
<accession>A0ABS5VYJ5</accession>
<name>A0ABS5VYJ5_9BACT</name>
<evidence type="ECO:0000313" key="1">
    <source>
        <dbReference type="EMBL" id="MBT1705935.1"/>
    </source>
</evidence>
<protein>
    <submittedName>
        <fullName evidence="1">Uncharacterized protein</fullName>
    </submittedName>
</protein>
<organism evidence="1 2">
    <name type="scientific">Chryseosolibacter indicus</name>
    <dbReference type="NCBI Taxonomy" id="2782351"/>
    <lineage>
        <taxon>Bacteria</taxon>
        <taxon>Pseudomonadati</taxon>
        <taxon>Bacteroidota</taxon>
        <taxon>Cytophagia</taxon>
        <taxon>Cytophagales</taxon>
        <taxon>Chryseotaleaceae</taxon>
        <taxon>Chryseosolibacter</taxon>
    </lineage>
</organism>
<proteinExistence type="predicted"/>